<evidence type="ECO:0000313" key="2">
    <source>
        <dbReference type="Proteomes" id="UP001352852"/>
    </source>
</evidence>
<dbReference type="Proteomes" id="UP001352852">
    <property type="component" value="Unassembled WGS sequence"/>
</dbReference>
<name>A0ABU7D6I8_9TELE</name>
<organism evidence="1 2">
    <name type="scientific">Characodon lateralis</name>
    <dbReference type="NCBI Taxonomy" id="208331"/>
    <lineage>
        <taxon>Eukaryota</taxon>
        <taxon>Metazoa</taxon>
        <taxon>Chordata</taxon>
        <taxon>Craniata</taxon>
        <taxon>Vertebrata</taxon>
        <taxon>Euteleostomi</taxon>
        <taxon>Actinopterygii</taxon>
        <taxon>Neopterygii</taxon>
        <taxon>Teleostei</taxon>
        <taxon>Neoteleostei</taxon>
        <taxon>Acanthomorphata</taxon>
        <taxon>Ovalentaria</taxon>
        <taxon>Atherinomorphae</taxon>
        <taxon>Cyprinodontiformes</taxon>
        <taxon>Goodeidae</taxon>
        <taxon>Characodon</taxon>
    </lineage>
</organism>
<keyword evidence="2" id="KW-1185">Reference proteome</keyword>
<evidence type="ECO:0000313" key="1">
    <source>
        <dbReference type="EMBL" id="MED6270798.1"/>
    </source>
</evidence>
<proteinExistence type="predicted"/>
<reference evidence="1 2" key="1">
    <citation type="submission" date="2021-06" db="EMBL/GenBank/DDBJ databases">
        <authorList>
            <person name="Palmer J.M."/>
        </authorList>
    </citation>
    <scope>NUCLEOTIDE SEQUENCE [LARGE SCALE GENOMIC DNA]</scope>
    <source>
        <strain evidence="1 2">CL_MEX2019</strain>
        <tissue evidence="1">Muscle</tissue>
    </source>
</reference>
<dbReference type="EMBL" id="JAHUTJ010017418">
    <property type="protein sequence ID" value="MED6270798.1"/>
    <property type="molecule type" value="Genomic_DNA"/>
</dbReference>
<protein>
    <submittedName>
        <fullName evidence="1">Uncharacterized protein</fullName>
    </submittedName>
</protein>
<comment type="caution">
    <text evidence="1">The sequence shown here is derived from an EMBL/GenBank/DDBJ whole genome shotgun (WGS) entry which is preliminary data.</text>
</comment>
<sequence>MNQTLLLCSFRHVSSIKRLKSEAARGMINLVLSLEPQLVAADGLSLGQVLVLLMLRVSSSYSGFFPCNRTVIIIPAFFDLGCNMKHNVHLEHHEGSADTAEFAALVTRLFIIIMHLPVRPNKFQPAF</sequence>
<gene>
    <name evidence="1" type="ORF">CHARACLAT_013930</name>
</gene>
<accession>A0ABU7D6I8</accession>